<proteinExistence type="predicted"/>
<feature type="region of interest" description="Disordered" evidence="2">
    <location>
        <begin position="63"/>
        <end position="183"/>
    </location>
</feature>
<feature type="region of interest" description="Disordered" evidence="2">
    <location>
        <begin position="1"/>
        <end position="49"/>
    </location>
</feature>
<feature type="compositionally biased region" description="Acidic residues" evidence="2">
    <location>
        <begin position="446"/>
        <end position="457"/>
    </location>
</feature>
<feature type="compositionally biased region" description="Basic and acidic residues" evidence="2">
    <location>
        <begin position="12"/>
        <end position="24"/>
    </location>
</feature>
<dbReference type="PROSITE" id="PS50157">
    <property type="entry name" value="ZINC_FINGER_C2H2_2"/>
    <property type="match status" value="2"/>
</dbReference>
<dbReference type="PROSITE" id="PS00028">
    <property type="entry name" value="ZINC_FINGER_C2H2_1"/>
    <property type="match status" value="5"/>
</dbReference>
<feature type="compositionally biased region" description="Basic and acidic residues" evidence="2">
    <location>
        <begin position="113"/>
        <end position="133"/>
    </location>
</feature>
<feature type="domain" description="C2H2-type" evidence="3">
    <location>
        <begin position="292"/>
        <end position="320"/>
    </location>
</feature>
<name>A0ABN7RVP1_OIKDI</name>
<dbReference type="InterPro" id="IPR013087">
    <property type="entry name" value="Znf_C2H2_type"/>
</dbReference>
<dbReference type="PANTHER" id="PTHR46451">
    <property type="entry name" value="RAS-RESPONSIVE ELEMENT-BINDING PROTEIN 1"/>
    <property type="match status" value="1"/>
</dbReference>
<sequence length="653" mass="75110">MTGRRASSRQRINQEPETPEKIRDYDDEVEEGDEDALPEKRLRTSTRSNQFDYSGTTIVRARRKKKAVVRDATTGKFISEKPLGSEGGTFPLNQSLISDYDETVENDDSSTVKIEKDSDNEEGKESSQEKDAEAAGSGSDDESEAIAKALGLRKIMPRNDPPSSPSSSPKQFQPTSNLTEREAVIYVPTPVTKETEITLSATASKIEPKSPAKGSSKRKRKKVSEKEHTCPEGYVTCKLCYDFFPSEKDLNEHERSKHPDVSSYQCTICNYCSLEKSLMTRHMKTHSGQRPFNCSVCGYAFTTKANCERHIKKRHELTDKLEIEKHVQYDFSVQKANDCEQSWKLTQKTVCMHCDARFDDFWSLRDHMKIHDKRSFYCSTCQAAFSCRSNCIAHIMQKHNVIDREVAAEMVDFDEDLTKVPKGGRVSFRGKTGLKRKTTKRQEKGESEEEQDAEEEQPEKPTFKFPYKCDICKCGFHDFKLAHDHIKYRHWKDFKGFLRQNILFSEHVTNEEFTKIYDRVKNQNSLDKHIVGPSPVWCRAEVKSYIRKKRPKGNHVHILKDSSLHSIMRNIQNHKNRTMSKLPYPTPKTTFDLAQLQSKNLANVEFVELHDKPGEPPKQLAVVKNIVQPNLITTQSQGKDFYFYNTDVFLKHQ</sequence>
<feature type="compositionally biased region" description="Acidic residues" evidence="2">
    <location>
        <begin position="25"/>
        <end position="36"/>
    </location>
</feature>
<evidence type="ECO:0000256" key="2">
    <source>
        <dbReference type="SAM" id="MobiDB-lite"/>
    </source>
</evidence>
<evidence type="ECO:0000256" key="1">
    <source>
        <dbReference type="PROSITE-ProRule" id="PRU00042"/>
    </source>
</evidence>
<dbReference type="PANTHER" id="PTHR46451:SF1">
    <property type="entry name" value="RAS-RESPONSIVE ELEMENT-BINDING PROTEIN 1"/>
    <property type="match status" value="1"/>
</dbReference>
<organism evidence="4 5">
    <name type="scientific">Oikopleura dioica</name>
    <name type="common">Tunicate</name>
    <dbReference type="NCBI Taxonomy" id="34765"/>
    <lineage>
        <taxon>Eukaryota</taxon>
        <taxon>Metazoa</taxon>
        <taxon>Chordata</taxon>
        <taxon>Tunicata</taxon>
        <taxon>Appendicularia</taxon>
        <taxon>Copelata</taxon>
        <taxon>Oikopleuridae</taxon>
        <taxon>Oikopleura</taxon>
    </lineage>
</organism>
<dbReference type="SMART" id="SM00355">
    <property type="entry name" value="ZnF_C2H2"/>
    <property type="match status" value="6"/>
</dbReference>
<reference evidence="4 5" key="1">
    <citation type="submission" date="2021-04" db="EMBL/GenBank/DDBJ databases">
        <authorList>
            <person name="Bliznina A."/>
        </authorList>
    </citation>
    <scope>NUCLEOTIDE SEQUENCE [LARGE SCALE GENOMIC DNA]</scope>
</reference>
<dbReference type="EMBL" id="OU015568">
    <property type="protein sequence ID" value="CAG5084290.1"/>
    <property type="molecule type" value="Genomic_DNA"/>
</dbReference>
<evidence type="ECO:0000259" key="3">
    <source>
        <dbReference type="PROSITE" id="PS50157"/>
    </source>
</evidence>
<dbReference type="InterPro" id="IPR036236">
    <property type="entry name" value="Znf_C2H2_sf"/>
</dbReference>
<feature type="region of interest" description="Disordered" evidence="2">
    <location>
        <begin position="200"/>
        <end position="225"/>
    </location>
</feature>
<gene>
    <name evidence="4" type="ORF">OKIOD_LOCUS2161</name>
</gene>
<feature type="compositionally biased region" description="Acidic residues" evidence="2">
    <location>
        <begin position="99"/>
        <end position="108"/>
    </location>
</feature>
<evidence type="ECO:0000313" key="5">
    <source>
        <dbReference type="Proteomes" id="UP001158576"/>
    </source>
</evidence>
<keyword evidence="1" id="KW-0863">Zinc-finger</keyword>
<keyword evidence="1" id="KW-0479">Metal-binding</keyword>
<protein>
    <submittedName>
        <fullName evidence="4">Oidioi.mRNA.OKI2018_I69.PAR.g10603.t1.cds</fullName>
    </submittedName>
</protein>
<dbReference type="Proteomes" id="UP001158576">
    <property type="component" value="Chromosome PAR"/>
</dbReference>
<feature type="domain" description="C2H2-type" evidence="3">
    <location>
        <begin position="264"/>
        <end position="291"/>
    </location>
</feature>
<keyword evidence="1" id="KW-0862">Zinc</keyword>
<dbReference type="InterPro" id="IPR052795">
    <property type="entry name" value="RREB1"/>
</dbReference>
<evidence type="ECO:0000313" key="4">
    <source>
        <dbReference type="EMBL" id="CAG5084290.1"/>
    </source>
</evidence>
<accession>A0ABN7RVP1</accession>
<feature type="region of interest" description="Disordered" evidence="2">
    <location>
        <begin position="424"/>
        <end position="459"/>
    </location>
</feature>
<keyword evidence="5" id="KW-1185">Reference proteome</keyword>
<dbReference type="Gene3D" id="3.30.160.60">
    <property type="entry name" value="Classic Zinc Finger"/>
    <property type="match status" value="3"/>
</dbReference>
<dbReference type="SUPFAM" id="SSF57667">
    <property type="entry name" value="beta-beta-alpha zinc fingers"/>
    <property type="match status" value="2"/>
</dbReference>